<evidence type="ECO:0000313" key="1">
    <source>
        <dbReference type="EMBL" id="MFD1546031.1"/>
    </source>
</evidence>
<reference evidence="2" key="1">
    <citation type="journal article" date="2019" name="Int. J. Syst. Evol. Microbiol.">
        <title>The Global Catalogue of Microorganisms (GCM) 10K type strain sequencing project: providing services to taxonomists for standard genome sequencing and annotation.</title>
        <authorList>
            <consortium name="The Broad Institute Genomics Platform"/>
            <consortium name="The Broad Institute Genome Sequencing Center for Infectious Disease"/>
            <person name="Wu L."/>
            <person name="Ma J."/>
        </authorList>
    </citation>
    <scope>NUCLEOTIDE SEQUENCE [LARGE SCALE GENOMIC DNA]</scope>
    <source>
        <strain evidence="2">CGMCC 1.15399</strain>
    </source>
</reference>
<keyword evidence="2" id="KW-1185">Reference proteome</keyword>
<name>A0ABW4GV41_9ACTN</name>
<sequence>RLVEAAGGLETLLEASHARARMLIAALRDGEILVGPGPARDRLEDVIGLFEGYVDMGGELLRQRRR</sequence>
<comment type="caution">
    <text evidence="1">The sequence shown here is derived from an EMBL/GenBank/DDBJ whole genome shotgun (WGS) entry which is preliminary data.</text>
</comment>
<accession>A0ABW4GV41</accession>
<proteinExistence type="predicted"/>
<dbReference type="Proteomes" id="UP001597097">
    <property type="component" value="Unassembled WGS sequence"/>
</dbReference>
<gene>
    <name evidence="1" type="ORF">ACFSJ0_53955</name>
</gene>
<feature type="non-terminal residue" evidence="1">
    <location>
        <position position="1"/>
    </location>
</feature>
<dbReference type="EMBL" id="JBHUCM010000053">
    <property type="protein sequence ID" value="MFD1546031.1"/>
    <property type="molecule type" value="Genomic_DNA"/>
</dbReference>
<organism evidence="1 2">
    <name type="scientific">Nonomuraea guangzhouensis</name>
    <dbReference type="NCBI Taxonomy" id="1291555"/>
    <lineage>
        <taxon>Bacteria</taxon>
        <taxon>Bacillati</taxon>
        <taxon>Actinomycetota</taxon>
        <taxon>Actinomycetes</taxon>
        <taxon>Streptosporangiales</taxon>
        <taxon>Streptosporangiaceae</taxon>
        <taxon>Nonomuraea</taxon>
    </lineage>
</organism>
<evidence type="ECO:0000313" key="2">
    <source>
        <dbReference type="Proteomes" id="UP001597097"/>
    </source>
</evidence>
<protein>
    <submittedName>
        <fullName evidence="1">Transcriptional regulator</fullName>
    </submittedName>
</protein>